<evidence type="ECO:0000256" key="3">
    <source>
        <dbReference type="ARBA" id="ARBA00023315"/>
    </source>
</evidence>
<dbReference type="InterPro" id="IPR020605">
    <property type="entry name" value="Octanoyltransferase_CS"/>
</dbReference>
<dbReference type="PIRSF" id="PIRSF016262">
    <property type="entry name" value="LPLase"/>
    <property type="match status" value="1"/>
</dbReference>
<organism evidence="8 9">
    <name type="scientific">Pelagibacterium flavum</name>
    <dbReference type="NCBI Taxonomy" id="2984530"/>
    <lineage>
        <taxon>Bacteria</taxon>
        <taxon>Pseudomonadati</taxon>
        <taxon>Pseudomonadota</taxon>
        <taxon>Alphaproteobacteria</taxon>
        <taxon>Hyphomicrobiales</taxon>
        <taxon>Devosiaceae</taxon>
        <taxon>Pelagibacterium</taxon>
    </lineage>
</organism>
<feature type="binding site" evidence="5">
    <location>
        <begin position="150"/>
        <end position="152"/>
    </location>
    <ligand>
        <name>substrate</name>
    </ligand>
</feature>
<dbReference type="HAMAP" id="MF_00013">
    <property type="entry name" value="LipB"/>
    <property type="match status" value="1"/>
</dbReference>
<dbReference type="NCBIfam" id="TIGR00214">
    <property type="entry name" value="lipB"/>
    <property type="match status" value="1"/>
</dbReference>
<comment type="miscellaneous">
    <text evidence="5">In the reaction, the free carboxyl group of octanoic acid is attached via an amide linkage to the epsilon-amino group of a specific lysine residue of lipoyl domains of lipoate-dependent enzymes.</text>
</comment>
<gene>
    <name evidence="5 8" type="primary">lipB</name>
    <name evidence="8" type="ORF">OF122_09515</name>
</gene>
<keyword evidence="2 5" id="KW-0808">Transferase</keyword>
<proteinExistence type="inferred from homology"/>
<evidence type="ECO:0000259" key="7">
    <source>
        <dbReference type="PROSITE" id="PS51733"/>
    </source>
</evidence>
<comment type="function">
    <text evidence="4 5 6">Catalyzes the transfer of endogenously produced octanoic acid from octanoyl-acyl-carrier-protein onto the lipoyl domains of lipoate-dependent enzymes. Lipoyl-ACP can also act as a substrate although octanoyl-ACP is likely to be the physiological substrate.</text>
</comment>
<dbReference type="GO" id="GO:0033819">
    <property type="term" value="F:lipoyl(octanoyl) transferase activity"/>
    <property type="evidence" value="ECO:0007669"/>
    <property type="project" value="UniProtKB-EC"/>
</dbReference>
<feature type="binding site" evidence="5">
    <location>
        <begin position="163"/>
        <end position="165"/>
    </location>
    <ligand>
        <name>substrate</name>
    </ligand>
</feature>
<keyword evidence="9" id="KW-1185">Reference proteome</keyword>
<dbReference type="NCBIfam" id="NF010921">
    <property type="entry name" value="PRK14341.1"/>
    <property type="match status" value="1"/>
</dbReference>
<dbReference type="InterPro" id="IPR004143">
    <property type="entry name" value="BPL_LPL_catalytic"/>
</dbReference>
<feature type="site" description="Lowers pKa of active site Cys" evidence="5">
    <location>
        <position position="147"/>
    </location>
</feature>
<evidence type="ECO:0000313" key="9">
    <source>
        <dbReference type="Proteomes" id="UP001163882"/>
    </source>
</evidence>
<evidence type="ECO:0000256" key="1">
    <source>
        <dbReference type="ARBA" id="ARBA00004821"/>
    </source>
</evidence>
<evidence type="ECO:0000256" key="2">
    <source>
        <dbReference type="ARBA" id="ARBA00022679"/>
    </source>
</evidence>
<dbReference type="EMBL" id="CP107716">
    <property type="protein sequence ID" value="UYQ74092.1"/>
    <property type="molecule type" value="Genomic_DNA"/>
</dbReference>
<feature type="binding site" evidence="5">
    <location>
        <begin position="75"/>
        <end position="82"/>
    </location>
    <ligand>
        <name>substrate</name>
    </ligand>
</feature>
<comment type="pathway">
    <text evidence="1 5 6">Protein modification; protein lipoylation via endogenous pathway; protein N(6)-(lipoyl)lysine from octanoyl-[acyl-carrier-protein]: step 1/2.</text>
</comment>
<dbReference type="CDD" id="cd16444">
    <property type="entry name" value="LipB"/>
    <property type="match status" value="1"/>
</dbReference>
<dbReference type="InterPro" id="IPR045864">
    <property type="entry name" value="aa-tRNA-synth_II/BPL/LPL"/>
</dbReference>
<keyword evidence="3 5" id="KW-0012">Acyltransferase</keyword>
<accession>A0ABY6IXU7</accession>
<dbReference type="SUPFAM" id="SSF55681">
    <property type="entry name" value="Class II aaRS and biotin synthetases"/>
    <property type="match status" value="1"/>
</dbReference>
<keyword evidence="5" id="KW-0963">Cytoplasm</keyword>
<dbReference type="EC" id="2.3.1.181" evidence="5 6"/>
<evidence type="ECO:0000256" key="5">
    <source>
        <dbReference type="HAMAP-Rule" id="MF_00013"/>
    </source>
</evidence>
<comment type="similarity">
    <text evidence="5 6">Belongs to the LipB family.</text>
</comment>
<dbReference type="Gene3D" id="3.30.930.10">
    <property type="entry name" value="Bira Bifunctional Protein, Domain 2"/>
    <property type="match status" value="1"/>
</dbReference>
<dbReference type="PANTHER" id="PTHR10993">
    <property type="entry name" value="OCTANOYLTRANSFERASE"/>
    <property type="match status" value="1"/>
</dbReference>
<name>A0ABY6IXU7_9HYPH</name>
<dbReference type="Pfam" id="PF21948">
    <property type="entry name" value="LplA-B_cat"/>
    <property type="match status" value="1"/>
</dbReference>
<reference evidence="8" key="1">
    <citation type="submission" date="2022-10" db="EMBL/GenBank/DDBJ databases">
        <title>YIM 151497 complete genome.</title>
        <authorList>
            <person name="Chen X."/>
        </authorList>
    </citation>
    <scope>NUCLEOTIDE SEQUENCE</scope>
    <source>
        <strain evidence="8">YIM 151497</strain>
    </source>
</reference>
<evidence type="ECO:0000256" key="6">
    <source>
        <dbReference type="PIRNR" id="PIRNR016262"/>
    </source>
</evidence>
<comment type="catalytic activity">
    <reaction evidence="5 6">
        <text>octanoyl-[ACP] + L-lysyl-[protein] = N(6)-octanoyl-L-lysyl-[protein] + holo-[ACP] + H(+)</text>
        <dbReference type="Rhea" id="RHEA:17665"/>
        <dbReference type="Rhea" id="RHEA-COMP:9636"/>
        <dbReference type="Rhea" id="RHEA-COMP:9685"/>
        <dbReference type="Rhea" id="RHEA-COMP:9752"/>
        <dbReference type="Rhea" id="RHEA-COMP:9928"/>
        <dbReference type="ChEBI" id="CHEBI:15378"/>
        <dbReference type="ChEBI" id="CHEBI:29969"/>
        <dbReference type="ChEBI" id="CHEBI:64479"/>
        <dbReference type="ChEBI" id="CHEBI:78463"/>
        <dbReference type="ChEBI" id="CHEBI:78809"/>
        <dbReference type="EC" id="2.3.1.181"/>
    </reaction>
</comment>
<dbReference type="PROSITE" id="PS51733">
    <property type="entry name" value="BPL_LPL_CATALYTIC"/>
    <property type="match status" value="1"/>
</dbReference>
<dbReference type="PROSITE" id="PS01313">
    <property type="entry name" value="LIPB"/>
    <property type="match status" value="1"/>
</dbReference>
<evidence type="ECO:0000256" key="4">
    <source>
        <dbReference type="ARBA" id="ARBA00024732"/>
    </source>
</evidence>
<feature type="active site" description="Acyl-thioester intermediate" evidence="5">
    <location>
        <position position="181"/>
    </location>
</feature>
<dbReference type="InterPro" id="IPR000544">
    <property type="entry name" value="Octanoyltransferase"/>
</dbReference>
<dbReference type="NCBIfam" id="NF010925">
    <property type="entry name" value="PRK14345.1"/>
    <property type="match status" value="1"/>
</dbReference>
<dbReference type="PANTHER" id="PTHR10993:SF7">
    <property type="entry name" value="LIPOYLTRANSFERASE 2, MITOCHONDRIAL-RELATED"/>
    <property type="match status" value="1"/>
</dbReference>
<evidence type="ECO:0000313" key="8">
    <source>
        <dbReference type="EMBL" id="UYQ74092.1"/>
    </source>
</evidence>
<comment type="subcellular location">
    <subcellularLocation>
        <location evidence="5">Cytoplasm</location>
    </subcellularLocation>
</comment>
<dbReference type="Proteomes" id="UP001163882">
    <property type="component" value="Chromosome"/>
</dbReference>
<feature type="domain" description="BPL/LPL catalytic" evidence="7">
    <location>
        <begin position="36"/>
        <end position="219"/>
    </location>
</feature>
<sequence>MRADGLPANWVIADAPVAYPDALATMQERARAIAAGEASEAIWLVEHPPLYSAGTSAKTEDLLIPDRFPVFQAGRGGQFTYHGPGQRVAYVMLDLRERGRDIRCLVAGLENWVIDTLAAFNIKGEKRDGRIGVWVKRPDKGPFVEDKIAAIGVRVSRWVSFHGISLNISPDLDHYSGIVPCGISQHGVTSFEDLGQIVSMAEVDSVLKSHFETHFGPARLASAL</sequence>
<protein>
    <recommendedName>
        <fullName evidence="5 6">Octanoyltransferase</fullName>
        <ecNumber evidence="5 6">2.3.1.181</ecNumber>
    </recommendedName>
    <alternativeName>
        <fullName evidence="5">Lipoate-protein ligase B</fullName>
    </alternativeName>
    <alternativeName>
        <fullName evidence="5">Lipoyl/octanoyl transferase</fullName>
    </alternativeName>
    <alternativeName>
        <fullName evidence="5">Octanoyl-[acyl-carrier-protein]-protein N-octanoyltransferase</fullName>
    </alternativeName>
</protein>